<dbReference type="Proteomes" id="UP000664940">
    <property type="component" value="Unassembled WGS sequence"/>
</dbReference>
<evidence type="ECO:0000313" key="1">
    <source>
        <dbReference type="EMBL" id="KAF6114778.1"/>
    </source>
</evidence>
<sequence length="209" mass="23315">MTLQCHRYHLHEVQDTTRFLPPRQPLKLPPTRPTAVACACPPYTPGPSEQRRASTVPPVKGRHSGPRPVWCRAHRLSPWVFNAHADRCGKDSGSPCTTAHRASSVCSWQFWRLASTWRSVQTTGLERRDAACRAHLWLCYLLLCVWPHTSVPLRPLLWNRNTTGPVHASLTGTDSALVKHWVISAPMLRRIAGSERGTLEGGGRPDTGV</sequence>
<reference evidence="1 2" key="1">
    <citation type="journal article" date="2020" name="Nature">
        <title>Six reference-quality genomes reveal evolution of bat adaptations.</title>
        <authorList>
            <person name="Jebb D."/>
            <person name="Huang Z."/>
            <person name="Pippel M."/>
            <person name="Hughes G.M."/>
            <person name="Lavrichenko K."/>
            <person name="Devanna P."/>
            <person name="Winkler S."/>
            <person name="Jermiin L.S."/>
            <person name="Skirmuntt E.C."/>
            <person name="Katzourakis A."/>
            <person name="Burkitt-Gray L."/>
            <person name="Ray D.A."/>
            <person name="Sullivan K.A.M."/>
            <person name="Roscito J.G."/>
            <person name="Kirilenko B.M."/>
            <person name="Davalos L.M."/>
            <person name="Corthals A.P."/>
            <person name="Power M.L."/>
            <person name="Jones G."/>
            <person name="Ransome R.D."/>
            <person name="Dechmann D.K.N."/>
            <person name="Locatelli A.G."/>
            <person name="Puechmaille S.J."/>
            <person name="Fedrigo O."/>
            <person name="Jarvis E.D."/>
            <person name="Hiller M."/>
            <person name="Vernes S.C."/>
            <person name="Myers E.W."/>
            <person name="Teeling E.C."/>
        </authorList>
    </citation>
    <scope>NUCLEOTIDE SEQUENCE [LARGE SCALE GENOMIC DNA]</scope>
    <source>
        <strain evidence="1">Bat1K_MPI-CBG_1</strain>
    </source>
</reference>
<dbReference type="EMBL" id="JABVXQ010000004">
    <property type="protein sequence ID" value="KAF6114778.1"/>
    <property type="molecule type" value="Genomic_DNA"/>
</dbReference>
<accession>A0A834APD3</accession>
<comment type="caution">
    <text evidence="1">The sequence shown here is derived from an EMBL/GenBank/DDBJ whole genome shotgun (WGS) entry which is preliminary data.</text>
</comment>
<organism evidence="1 2">
    <name type="scientific">Phyllostomus discolor</name>
    <name type="common">pale spear-nosed bat</name>
    <dbReference type="NCBI Taxonomy" id="89673"/>
    <lineage>
        <taxon>Eukaryota</taxon>
        <taxon>Metazoa</taxon>
        <taxon>Chordata</taxon>
        <taxon>Craniata</taxon>
        <taxon>Vertebrata</taxon>
        <taxon>Euteleostomi</taxon>
        <taxon>Mammalia</taxon>
        <taxon>Eutheria</taxon>
        <taxon>Laurasiatheria</taxon>
        <taxon>Chiroptera</taxon>
        <taxon>Yangochiroptera</taxon>
        <taxon>Phyllostomidae</taxon>
        <taxon>Phyllostominae</taxon>
        <taxon>Phyllostomus</taxon>
    </lineage>
</organism>
<dbReference type="AlphaFoldDB" id="A0A834APD3"/>
<proteinExistence type="predicted"/>
<gene>
    <name evidence="1" type="ORF">HJG60_010708</name>
</gene>
<name>A0A834APD3_9CHIR</name>
<evidence type="ECO:0000313" key="2">
    <source>
        <dbReference type="Proteomes" id="UP000664940"/>
    </source>
</evidence>
<protein>
    <submittedName>
        <fullName evidence="1">Uncharacterized protein</fullName>
    </submittedName>
</protein>